<sequence>QQYFEIDLLEKLFKKSNRKNEKLYLYIDKDNKLISFDFSDKFEVTSYKYLDKLLDAKKIDYSLEIV</sequence>
<feature type="non-terminal residue" evidence="1">
    <location>
        <position position="1"/>
    </location>
</feature>
<name>A0A381Z0M0_9ZZZZ</name>
<dbReference type="AlphaFoldDB" id="A0A381Z0M0"/>
<protein>
    <submittedName>
        <fullName evidence="1">Uncharacterized protein</fullName>
    </submittedName>
</protein>
<reference evidence="1" key="1">
    <citation type="submission" date="2018-05" db="EMBL/GenBank/DDBJ databases">
        <authorList>
            <person name="Lanie J.A."/>
            <person name="Ng W.-L."/>
            <person name="Kazmierczak K.M."/>
            <person name="Andrzejewski T.M."/>
            <person name="Davidsen T.M."/>
            <person name="Wayne K.J."/>
            <person name="Tettelin H."/>
            <person name="Glass J.I."/>
            <person name="Rusch D."/>
            <person name="Podicherti R."/>
            <person name="Tsui H.-C.T."/>
            <person name="Winkler M.E."/>
        </authorList>
    </citation>
    <scope>NUCLEOTIDE SEQUENCE</scope>
</reference>
<proteinExistence type="predicted"/>
<dbReference type="EMBL" id="UINC01019435">
    <property type="protein sequence ID" value="SVA82277.1"/>
    <property type="molecule type" value="Genomic_DNA"/>
</dbReference>
<accession>A0A381Z0M0</accession>
<gene>
    <name evidence="1" type="ORF">METZ01_LOCUS135131</name>
</gene>
<organism evidence="1">
    <name type="scientific">marine metagenome</name>
    <dbReference type="NCBI Taxonomy" id="408172"/>
    <lineage>
        <taxon>unclassified sequences</taxon>
        <taxon>metagenomes</taxon>
        <taxon>ecological metagenomes</taxon>
    </lineage>
</organism>
<evidence type="ECO:0000313" key="1">
    <source>
        <dbReference type="EMBL" id="SVA82277.1"/>
    </source>
</evidence>